<comment type="caution">
    <text evidence="2">The sequence shown here is derived from an EMBL/GenBank/DDBJ whole genome shotgun (WGS) entry which is preliminary data.</text>
</comment>
<dbReference type="RefSeq" id="WP_219876673.1">
    <property type="nucleotide sequence ID" value="NZ_JAHYXK010000004.1"/>
</dbReference>
<organism evidence="2 3">
    <name type="scientific">Pontibacter aydingkolensis</name>
    <dbReference type="NCBI Taxonomy" id="1911536"/>
    <lineage>
        <taxon>Bacteria</taxon>
        <taxon>Pseudomonadati</taxon>
        <taxon>Bacteroidota</taxon>
        <taxon>Cytophagia</taxon>
        <taxon>Cytophagales</taxon>
        <taxon>Hymenobacteraceae</taxon>
        <taxon>Pontibacter</taxon>
    </lineage>
</organism>
<accession>A0ABS7CSH3</accession>
<proteinExistence type="predicted"/>
<protein>
    <recommendedName>
        <fullName evidence="1">DUF6970 domain-containing protein</fullName>
    </recommendedName>
</protein>
<evidence type="ECO:0000259" key="1">
    <source>
        <dbReference type="Pfam" id="PF22311"/>
    </source>
</evidence>
<dbReference type="Pfam" id="PF22311">
    <property type="entry name" value="DUF6970"/>
    <property type="match status" value="1"/>
</dbReference>
<dbReference type="Proteomes" id="UP000813018">
    <property type="component" value="Unassembled WGS sequence"/>
</dbReference>
<dbReference type="InterPro" id="IPR054243">
    <property type="entry name" value="DUF6970"/>
</dbReference>
<evidence type="ECO:0000313" key="2">
    <source>
        <dbReference type="EMBL" id="MBW7466795.1"/>
    </source>
</evidence>
<feature type="domain" description="DUF6970" evidence="1">
    <location>
        <begin position="60"/>
        <end position="110"/>
    </location>
</feature>
<dbReference type="PROSITE" id="PS51257">
    <property type="entry name" value="PROKAR_LIPOPROTEIN"/>
    <property type="match status" value="1"/>
</dbReference>
<evidence type="ECO:0000313" key="3">
    <source>
        <dbReference type="Proteomes" id="UP000813018"/>
    </source>
</evidence>
<keyword evidence="3" id="KW-1185">Reference proteome</keyword>
<sequence length="115" mass="13103">MKTQTSLLTILTMLLFISFGCDKKEEVTCIDDCMESYLKQNEMVSYKGEDVGCKFFLKLYEYQNKQYYVLDSHCADVAINPSDCNGNTLCDTDNGKVCNEFFEKAKYIGIVGIKP</sequence>
<dbReference type="EMBL" id="JAHYXK010000004">
    <property type="protein sequence ID" value="MBW7466795.1"/>
    <property type="molecule type" value="Genomic_DNA"/>
</dbReference>
<reference evidence="2 3" key="1">
    <citation type="journal article" date="2016" name="Int. J. Syst. Evol. Microbiol.">
        <title>Pontibacter aydingkolensis sp. nov., isolated from soil of a salt lake.</title>
        <authorList>
            <person name="Osman G."/>
            <person name="Zhang T."/>
            <person name="Lou K."/>
            <person name="Gao Y."/>
            <person name="Chang W."/>
            <person name="Lin Q."/>
            <person name="Yang H.M."/>
            <person name="Huo X.D."/>
            <person name="Wang N."/>
        </authorList>
    </citation>
    <scope>NUCLEOTIDE SEQUENCE [LARGE SCALE GENOMIC DNA]</scope>
    <source>
        <strain evidence="2 3">KACC 19255</strain>
    </source>
</reference>
<gene>
    <name evidence="2" type="ORF">K0O23_06925</name>
</gene>
<name>A0ABS7CSH3_9BACT</name>